<evidence type="ECO:0008006" key="3">
    <source>
        <dbReference type="Google" id="ProtNLM"/>
    </source>
</evidence>
<reference evidence="1 2" key="1">
    <citation type="submission" date="2024-10" db="EMBL/GenBank/DDBJ databases">
        <title>Updated reference genomes for cyclostephanoid diatoms.</title>
        <authorList>
            <person name="Roberts W.R."/>
            <person name="Alverson A.J."/>
        </authorList>
    </citation>
    <scope>NUCLEOTIDE SEQUENCE [LARGE SCALE GENOMIC DNA]</scope>
    <source>
        <strain evidence="1 2">AJA276-08</strain>
    </source>
</reference>
<proteinExistence type="predicted"/>
<name>A0ABD3N211_9STRA</name>
<dbReference type="AlphaFoldDB" id="A0ABD3N211"/>
<dbReference type="Pfam" id="PF10998">
    <property type="entry name" value="DUF2838"/>
    <property type="match status" value="1"/>
</dbReference>
<evidence type="ECO:0000313" key="2">
    <source>
        <dbReference type="Proteomes" id="UP001530315"/>
    </source>
</evidence>
<dbReference type="InterPro" id="IPR021261">
    <property type="entry name" value="GPCAT"/>
</dbReference>
<organism evidence="1 2">
    <name type="scientific">Stephanodiscus triporus</name>
    <dbReference type="NCBI Taxonomy" id="2934178"/>
    <lineage>
        <taxon>Eukaryota</taxon>
        <taxon>Sar</taxon>
        <taxon>Stramenopiles</taxon>
        <taxon>Ochrophyta</taxon>
        <taxon>Bacillariophyta</taxon>
        <taxon>Coscinodiscophyceae</taxon>
        <taxon>Thalassiosirophycidae</taxon>
        <taxon>Stephanodiscales</taxon>
        <taxon>Stephanodiscaceae</taxon>
        <taxon>Stephanodiscus</taxon>
    </lineage>
</organism>
<protein>
    <recommendedName>
        <fullName evidence="3">Glycerophosphocholine acyltransferase 1</fullName>
    </recommendedName>
</protein>
<dbReference type="EMBL" id="JALLAZ020001636">
    <property type="protein sequence ID" value="KAL3770164.1"/>
    <property type="molecule type" value="Genomic_DNA"/>
</dbReference>
<accession>A0ABD3N211</accession>
<keyword evidence="2" id="KW-1185">Reference proteome</keyword>
<comment type="caution">
    <text evidence="1">The sequence shown here is derived from an EMBL/GenBank/DDBJ whole genome shotgun (WGS) entry which is preliminary data.</text>
</comment>
<gene>
    <name evidence="1" type="ORF">ACHAW5_009259</name>
</gene>
<dbReference type="Proteomes" id="UP001530315">
    <property type="component" value="Unassembled WGS sequence"/>
</dbReference>
<sequence length="153" mass="17122">MGAGPNPTPENVTNAPAHLDSDFIVESLLRTGEYHLDCDECGDVGGIGDDCGSAPSHPSSAVASRFRAAARAARGYRRGEVETIRRVLDEIELIGLKRSREGLNEFNFSVGVYNCFFIAYMFGAHPEHFWLIYLVQGMYMIPRKFYNMWNARP</sequence>
<evidence type="ECO:0000313" key="1">
    <source>
        <dbReference type="EMBL" id="KAL3770164.1"/>
    </source>
</evidence>